<gene>
    <name evidence="16" type="ORF">GOC77_15430</name>
</gene>
<dbReference type="EMBL" id="WOWA01000009">
    <property type="protein sequence ID" value="NLV14656.1"/>
    <property type="molecule type" value="Genomic_DNA"/>
</dbReference>
<keyword evidence="8 14" id="KW-0067">ATP-binding</keyword>
<evidence type="ECO:0000256" key="13">
    <source>
        <dbReference type="ARBA" id="ARBA00042864"/>
    </source>
</evidence>
<evidence type="ECO:0000256" key="7">
    <source>
        <dbReference type="ARBA" id="ARBA00022755"/>
    </source>
</evidence>
<keyword evidence="9" id="KW-0460">Magnesium</keyword>
<organism evidence="16 17">
    <name type="scientific">Haloarcula argentinensis</name>
    <dbReference type="NCBI Taxonomy" id="43776"/>
    <lineage>
        <taxon>Archaea</taxon>
        <taxon>Methanobacteriati</taxon>
        <taxon>Methanobacteriota</taxon>
        <taxon>Stenosarchaea group</taxon>
        <taxon>Halobacteria</taxon>
        <taxon>Halobacteriales</taxon>
        <taxon>Haloarculaceae</taxon>
        <taxon>Haloarcula</taxon>
    </lineage>
</organism>
<evidence type="ECO:0000256" key="2">
    <source>
        <dbReference type="ARBA" id="ARBA00001946"/>
    </source>
</evidence>
<evidence type="ECO:0000256" key="6">
    <source>
        <dbReference type="ARBA" id="ARBA00022741"/>
    </source>
</evidence>
<comment type="cofactor">
    <cofactor evidence="2">
        <name>Mg(2+)</name>
        <dbReference type="ChEBI" id="CHEBI:18420"/>
    </cofactor>
</comment>
<evidence type="ECO:0000256" key="8">
    <source>
        <dbReference type="ARBA" id="ARBA00022840"/>
    </source>
</evidence>
<evidence type="ECO:0000256" key="9">
    <source>
        <dbReference type="ARBA" id="ARBA00022842"/>
    </source>
</evidence>
<keyword evidence="10" id="KW-0464">Manganese</keyword>
<keyword evidence="6 14" id="KW-0547">Nucleotide-binding</keyword>
<dbReference type="SMART" id="SM01210">
    <property type="entry name" value="GARS_C"/>
    <property type="match status" value="1"/>
</dbReference>
<dbReference type="AlphaFoldDB" id="A0A847UPR4"/>
<dbReference type="Pfam" id="PF01071">
    <property type="entry name" value="GARS_A"/>
    <property type="match status" value="1"/>
</dbReference>
<protein>
    <recommendedName>
        <fullName evidence="4">phosphoribosylamine--glycine ligase</fullName>
        <ecNumber evidence="4">6.3.4.13</ecNumber>
    </recommendedName>
    <alternativeName>
        <fullName evidence="12">Glycinamide ribonucleotide synthetase</fullName>
    </alternativeName>
    <alternativeName>
        <fullName evidence="13">Phosphoribosylglycinamide synthetase</fullName>
    </alternativeName>
</protein>
<dbReference type="SUPFAM" id="SSF51246">
    <property type="entry name" value="Rudiment single hybrid motif"/>
    <property type="match status" value="1"/>
</dbReference>
<accession>A0A847UPR4</accession>
<dbReference type="RefSeq" id="WP_170098056.1">
    <property type="nucleotide sequence ID" value="NZ_WOWA01000009.1"/>
</dbReference>
<dbReference type="InterPro" id="IPR011054">
    <property type="entry name" value="Rudment_hybrid_motif"/>
</dbReference>
<evidence type="ECO:0000256" key="3">
    <source>
        <dbReference type="ARBA" id="ARBA00005174"/>
    </source>
</evidence>
<evidence type="ECO:0000313" key="16">
    <source>
        <dbReference type="EMBL" id="NLV14656.1"/>
    </source>
</evidence>
<dbReference type="GO" id="GO:0005524">
    <property type="term" value="F:ATP binding"/>
    <property type="evidence" value="ECO:0007669"/>
    <property type="project" value="UniProtKB-UniRule"/>
</dbReference>
<evidence type="ECO:0000256" key="14">
    <source>
        <dbReference type="PROSITE-ProRule" id="PRU00409"/>
    </source>
</evidence>
<dbReference type="InterPro" id="IPR020561">
    <property type="entry name" value="PRibGlycinamid_synth_ATP-grasp"/>
</dbReference>
<sequence length="436" mass="48881">MANFLFCSLDAALIGDIAWQVTEEGHDVRYYIEADSDQEIADGFVPKTDDWRGDLDWADVVIFDDIWVGSDIGTGEIAQDLRAEGHAVVGGTPNTDTLEEDRGYAMEVLEDHGVNTIEHHVFEDFDAGIQHVKENPAPYVIKPLGEVQNVKRLLYVGNEDDGSDIVDVLRAYKKAWGHRMKGFQLQRKVEGVEIAVCGFFNGESFVEPINFNFEHKKLFPGNIGPLTGEMGTSMFWAGRNELFAETLGKVEGWLADEGYVGSIDINCIVNEDGIYPLEFTPRFGYPTITLQEESFESETGQFFLDLANGRDPELAVHRGYQVAVRVVLPPFPFDDEETYDENSRNAAVVFESDGRDGIHIEDAKRVDGQWRVAGESGMPLVVTGKSETMQGAREQAYERIDDILIPNRYYRDDIGERWIDGDGDRLQAWGYLGPAL</sequence>
<dbReference type="Gene3D" id="3.90.600.10">
    <property type="entry name" value="Phosphoribosylglycinamide synthetase, C-terminal domain"/>
    <property type="match status" value="1"/>
</dbReference>
<name>A0A847UPR4_HALAR</name>
<evidence type="ECO:0000256" key="11">
    <source>
        <dbReference type="ARBA" id="ARBA00038345"/>
    </source>
</evidence>
<dbReference type="InterPro" id="IPR000115">
    <property type="entry name" value="PRibGlycinamide_synth"/>
</dbReference>
<dbReference type="PANTHER" id="PTHR43472">
    <property type="entry name" value="PHOSPHORIBOSYLAMINE--GLYCINE LIGASE"/>
    <property type="match status" value="1"/>
</dbReference>
<dbReference type="InterPro" id="IPR037123">
    <property type="entry name" value="PRibGlycinamide_synth_C_sf"/>
</dbReference>
<keyword evidence="5 16" id="KW-0436">Ligase</keyword>
<proteinExistence type="inferred from homology"/>
<evidence type="ECO:0000256" key="10">
    <source>
        <dbReference type="ARBA" id="ARBA00023211"/>
    </source>
</evidence>
<dbReference type="EC" id="6.3.4.13" evidence="4"/>
<dbReference type="Gene3D" id="3.30.470.20">
    <property type="entry name" value="ATP-grasp fold, B domain"/>
    <property type="match status" value="1"/>
</dbReference>
<dbReference type="GO" id="GO:0004637">
    <property type="term" value="F:phosphoribosylamine-glycine ligase activity"/>
    <property type="evidence" value="ECO:0007669"/>
    <property type="project" value="UniProtKB-EC"/>
</dbReference>
<dbReference type="InterPro" id="IPR011761">
    <property type="entry name" value="ATP-grasp"/>
</dbReference>
<evidence type="ECO:0000256" key="5">
    <source>
        <dbReference type="ARBA" id="ARBA00022598"/>
    </source>
</evidence>
<comment type="cofactor">
    <cofactor evidence="1">
        <name>Mn(2+)</name>
        <dbReference type="ChEBI" id="CHEBI:29035"/>
    </cofactor>
</comment>
<dbReference type="PANTHER" id="PTHR43472:SF1">
    <property type="entry name" value="PHOSPHORIBOSYLAMINE--GLYCINE LIGASE, CHLOROPLASTIC"/>
    <property type="match status" value="1"/>
</dbReference>
<reference evidence="16" key="1">
    <citation type="submission" date="2019-12" db="EMBL/GenBank/DDBJ databases">
        <title>Whole genome sequencing of Haloarcula argentinensis strain pws5.</title>
        <authorList>
            <person name="Verma D.K."/>
            <person name="Gopal K."/>
            <person name="Prasad E.S."/>
        </authorList>
    </citation>
    <scope>NUCLEOTIDE SEQUENCE</scope>
    <source>
        <strain evidence="16">Pws5</strain>
    </source>
</reference>
<comment type="pathway">
    <text evidence="3">Purine metabolism; IMP biosynthesis via de novo pathway; N(1)-(5-phospho-D-ribosyl)glycinamide from 5-phospho-alpha-D-ribose 1-diphosphate: step 2/2.</text>
</comment>
<dbReference type="SMART" id="SM01209">
    <property type="entry name" value="GARS_A"/>
    <property type="match status" value="1"/>
</dbReference>
<feature type="domain" description="ATP-grasp" evidence="15">
    <location>
        <begin position="106"/>
        <end position="308"/>
    </location>
</feature>
<dbReference type="Proteomes" id="UP000641625">
    <property type="component" value="Unassembled WGS sequence"/>
</dbReference>
<keyword evidence="7" id="KW-0658">Purine biosynthesis</keyword>
<comment type="caution">
    <text evidence="16">The sequence shown here is derived from an EMBL/GenBank/DDBJ whole genome shotgun (WGS) entry which is preliminary data.</text>
</comment>
<dbReference type="PROSITE" id="PS50975">
    <property type="entry name" value="ATP_GRASP"/>
    <property type="match status" value="1"/>
</dbReference>
<dbReference type="InterPro" id="IPR020560">
    <property type="entry name" value="PRibGlycinamide_synth_C-dom"/>
</dbReference>
<evidence type="ECO:0000259" key="15">
    <source>
        <dbReference type="PROSITE" id="PS50975"/>
    </source>
</evidence>
<evidence type="ECO:0000256" key="12">
    <source>
        <dbReference type="ARBA" id="ARBA00042242"/>
    </source>
</evidence>
<dbReference type="GO" id="GO:0006189">
    <property type="term" value="P:'de novo' IMP biosynthetic process"/>
    <property type="evidence" value="ECO:0007669"/>
    <property type="project" value="UniProtKB-UniPathway"/>
</dbReference>
<dbReference type="GO" id="GO:0009113">
    <property type="term" value="P:purine nucleobase biosynthetic process"/>
    <property type="evidence" value="ECO:0007669"/>
    <property type="project" value="InterPro"/>
</dbReference>
<dbReference type="UniPathway" id="UPA00074">
    <property type="reaction ID" value="UER00125"/>
</dbReference>
<dbReference type="GO" id="GO:0046872">
    <property type="term" value="F:metal ion binding"/>
    <property type="evidence" value="ECO:0007669"/>
    <property type="project" value="InterPro"/>
</dbReference>
<evidence type="ECO:0000256" key="4">
    <source>
        <dbReference type="ARBA" id="ARBA00013255"/>
    </source>
</evidence>
<dbReference type="SUPFAM" id="SSF56059">
    <property type="entry name" value="Glutathione synthetase ATP-binding domain-like"/>
    <property type="match status" value="1"/>
</dbReference>
<comment type="similarity">
    <text evidence="11">Belongs to the GARS family.</text>
</comment>
<evidence type="ECO:0000313" key="17">
    <source>
        <dbReference type="Proteomes" id="UP000641625"/>
    </source>
</evidence>
<evidence type="ECO:0000256" key="1">
    <source>
        <dbReference type="ARBA" id="ARBA00001936"/>
    </source>
</evidence>